<evidence type="ECO:0000256" key="1">
    <source>
        <dbReference type="SAM" id="MobiDB-lite"/>
    </source>
</evidence>
<sequence>MLTTPQSSRPSRWQSNTAIPTRDTSRVPGAFALKEVRVPMKITTLFVASLLAASVSGCKLVKTSNGEAGVAADPIAEVVETTFDAKLVPALTEKAVDLATLQNAINGSLDKAGESYGVRVGGAGGGWNFPVKGSATVIEENRASKAAVAEIDIDGDGKADATLQLGPVVKGSALRDTAGLYDFSTFRDQIEYAKLGRALNDKAVSKLPAADTALKGKKVNFVGAVVIRTASEKPLIMPVSIEAAP</sequence>
<dbReference type="SUPFAM" id="SSF141318">
    <property type="entry name" value="TM0957-like"/>
    <property type="match status" value="1"/>
</dbReference>
<dbReference type="AlphaFoldDB" id="A0A5C4XJV0"/>
<dbReference type="InterPro" id="IPR014582">
    <property type="entry name" value="UCP033535_lipo"/>
</dbReference>
<dbReference type="PIRSF" id="PIRSF033535">
    <property type="entry name" value="UCP033535_plp"/>
    <property type="match status" value="1"/>
</dbReference>
<dbReference type="Proteomes" id="UP000311605">
    <property type="component" value="Unassembled WGS sequence"/>
</dbReference>
<accession>A0A5C4XJV0</accession>
<dbReference type="EMBL" id="VDMN01000002">
    <property type="protein sequence ID" value="TNM63815.1"/>
    <property type="molecule type" value="Genomic_DNA"/>
</dbReference>
<dbReference type="InterPro" id="IPR036215">
    <property type="entry name" value="TM0957-like_sf"/>
</dbReference>
<evidence type="ECO:0000313" key="2">
    <source>
        <dbReference type="EMBL" id="TNM63815.1"/>
    </source>
</evidence>
<proteinExistence type="predicted"/>
<feature type="compositionally biased region" description="Polar residues" evidence="1">
    <location>
        <begin position="1"/>
        <end position="19"/>
    </location>
</feature>
<comment type="caution">
    <text evidence="2">The sequence shown here is derived from an EMBL/GenBank/DDBJ whole genome shotgun (WGS) entry which is preliminary data.</text>
</comment>
<evidence type="ECO:0000313" key="3">
    <source>
        <dbReference type="Proteomes" id="UP000311605"/>
    </source>
</evidence>
<protein>
    <submittedName>
        <fullName evidence="2">DUF2291 domain-containing protein</fullName>
    </submittedName>
</protein>
<name>A0A5C4XJV0_9HYPH</name>
<organism evidence="2 3">
    <name type="scientific">Aliirhizobium smilacinae</name>
    <dbReference type="NCBI Taxonomy" id="1395944"/>
    <lineage>
        <taxon>Bacteria</taxon>
        <taxon>Pseudomonadati</taxon>
        <taxon>Pseudomonadota</taxon>
        <taxon>Alphaproteobacteria</taxon>
        <taxon>Hyphomicrobiales</taxon>
        <taxon>Rhizobiaceae</taxon>
        <taxon>Aliirhizobium</taxon>
    </lineage>
</organism>
<reference evidence="2 3" key="1">
    <citation type="submission" date="2019-06" db="EMBL/GenBank/DDBJ databases">
        <title>The draft genome of Rhizobium smilacinae PTYR-5.</title>
        <authorList>
            <person name="Liu L."/>
            <person name="Li L."/>
            <person name="Zhang X."/>
        </authorList>
    </citation>
    <scope>NUCLEOTIDE SEQUENCE [LARGE SCALE GENOMIC DNA]</scope>
    <source>
        <strain evidence="2 3">PTYR-5</strain>
    </source>
</reference>
<gene>
    <name evidence="2" type="ORF">FHP24_13605</name>
</gene>
<dbReference type="OrthoDB" id="156515at2"/>
<feature type="region of interest" description="Disordered" evidence="1">
    <location>
        <begin position="1"/>
        <end position="21"/>
    </location>
</feature>
<dbReference type="Pfam" id="PF10054">
    <property type="entry name" value="DUF2291"/>
    <property type="match status" value="1"/>
</dbReference>
<keyword evidence="3" id="KW-1185">Reference proteome</keyword>